<evidence type="ECO:0000256" key="2">
    <source>
        <dbReference type="ARBA" id="ARBA00023002"/>
    </source>
</evidence>
<keyword evidence="4" id="KW-1185">Reference proteome</keyword>
<dbReference type="EMBL" id="FOZM01000002">
    <property type="protein sequence ID" value="SFS20238.1"/>
    <property type="molecule type" value="Genomic_DNA"/>
</dbReference>
<dbReference type="Pfam" id="PF13561">
    <property type="entry name" value="adh_short_C2"/>
    <property type="match status" value="1"/>
</dbReference>
<evidence type="ECO:0000313" key="3">
    <source>
        <dbReference type="EMBL" id="SFS20238.1"/>
    </source>
</evidence>
<dbReference type="NCBIfam" id="NF009466">
    <property type="entry name" value="PRK12826.1-2"/>
    <property type="match status" value="1"/>
</dbReference>
<dbReference type="PRINTS" id="PR00081">
    <property type="entry name" value="GDHRDH"/>
</dbReference>
<dbReference type="OrthoDB" id="517007at2"/>
<dbReference type="AlphaFoldDB" id="A0A1I6MXF5"/>
<organism evidence="3 4">
    <name type="scientific">Yoonia litorea</name>
    <dbReference type="NCBI Taxonomy" id="1123755"/>
    <lineage>
        <taxon>Bacteria</taxon>
        <taxon>Pseudomonadati</taxon>
        <taxon>Pseudomonadota</taxon>
        <taxon>Alphaproteobacteria</taxon>
        <taxon>Rhodobacterales</taxon>
        <taxon>Paracoccaceae</taxon>
        <taxon>Yoonia</taxon>
    </lineage>
</organism>
<protein>
    <submittedName>
        <fullName evidence="3">Gluconate 5-dehydrogenase/2,3-dihydro-2,3-dihydroxybenzoate dehydrogenase</fullName>
    </submittedName>
</protein>
<dbReference type="SUPFAM" id="SSF51735">
    <property type="entry name" value="NAD(P)-binding Rossmann-fold domains"/>
    <property type="match status" value="1"/>
</dbReference>
<dbReference type="FunFam" id="3.40.50.720:FF:000084">
    <property type="entry name" value="Short-chain dehydrogenase reductase"/>
    <property type="match status" value="1"/>
</dbReference>
<reference evidence="3 4" key="1">
    <citation type="submission" date="2016-10" db="EMBL/GenBank/DDBJ databases">
        <authorList>
            <person name="de Groot N.N."/>
        </authorList>
    </citation>
    <scope>NUCLEOTIDE SEQUENCE [LARGE SCALE GENOMIC DNA]</scope>
    <source>
        <strain evidence="3 4">DSM 29433</strain>
    </source>
</reference>
<dbReference type="PROSITE" id="PS00061">
    <property type="entry name" value="ADH_SHORT"/>
    <property type="match status" value="1"/>
</dbReference>
<dbReference type="InterPro" id="IPR002347">
    <property type="entry name" value="SDR_fam"/>
</dbReference>
<keyword evidence="2" id="KW-0560">Oxidoreductase</keyword>
<dbReference type="InterPro" id="IPR020904">
    <property type="entry name" value="Sc_DH/Rdtase_CS"/>
</dbReference>
<dbReference type="Proteomes" id="UP000198926">
    <property type="component" value="Unassembled WGS sequence"/>
</dbReference>
<dbReference type="PRINTS" id="PR00080">
    <property type="entry name" value="SDRFAMILY"/>
</dbReference>
<dbReference type="RefSeq" id="WP_090209045.1">
    <property type="nucleotide sequence ID" value="NZ_FOZM01000002.1"/>
</dbReference>
<proteinExistence type="inferred from homology"/>
<dbReference type="PANTHER" id="PTHR24321">
    <property type="entry name" value="DEHYDROGENASES, SHORT CHAIN"/>
    <property type="match status" value="1"/>
</dbReference>
<gene>
    <name evidence="3" type="ORF">SAMN05444714_2539</name>
</gene>
<dbReference type="GO" id="GO:0016491">
    <property type="term" value="F:oxidoreductase activity"/>
    <property type="evidence" value="ECO:0007669"/>
    <property type="project" value="UniProtKB-KW"/>
</dbReference>
<comment type="similarity">
    <text evidence="1">Belongs to the short-chain dehydrogenases/reductases (SDR) family.</text>
</comment>
<dbReference type="InterPro" id="IPR036291">
    <property type="entry name" value="NAD(P)-bd_dom_sf"/>
</dbReference>
<dbReference type="PANTHER" id="PTHR24321:SF8">
    <property type="entry name" value="ESTRADIOL 17-BETA-DEHYDROGENASE 8-RELATED"/>
    <property type="match status" value="1"/>
</dbReference>
<name>A0A1I6MXF5_9RHOB</name>
<evidence type="ECO:0000256" key="1">
    <source>
        <dbReference type="ARBA" id="ARBA00006484"/>
    </source>
</evidence>
<accession>A0A1I6MXF5</accession>
<sequence>MAKRVFLTAGAGGIGRVIADSFLAEGAQVWTCDADESAVDRLPEGISGATVNVTLPDQLDEWLKAGIAKLGGCDVLINNAGIAGQAAPVEELDLDEWRTCLAVNLDAQMLTCKAIAPHMKRQRRGAIINLSSTSGLFGVPFRAPYVAAKWAVIGLTKTLAAELGPHGIRCNAVCPGAVEGDRMDRVLKAEADARGTTVEDVYHDYAGGTSMRRFATPDEIARLCQFLASDAAAFISGQAIAVDGNTETYHSV</sequence>
<evidence type="ECO:0000313" key="4">
    <source>
        <dbReference type="Proteomes" id="UP000198926"/>
    </source>
</evidence>
<dbReference type="STRING" id="1123755.SAMN05444714_2539"/>
<dbReference type="CDD" id="cd05233">
    <property type="entry name" value="SDR_c"/>
    <property type="match status" value="1"/>
</dbReference>
<dbReference type="Gene3D" id="3.40.50.720">
    <property type="entry name" value="NAD(P)-binding Rossmann-like Domain"/>
    <property type="match status" value="1"/>
</dbReference>